<dbReference type="GO" id="GO:0008270">
    <property type="term" value="F:zinc ion binding"/>
    <property type="evidence" value="ECO:0007669"/>
    <property type="project" value="UniProtKB-KW"/>
</dbReference>
<keyword evidence="3" id="KW-0677">Repeat</keyword>
<evidence type="ECO:0000256" key="4">
    <source>
        <dbReference type="ARBA" id="ARBA00022771"/>
    </source>
</evidence>
<dbReference type="PANTHER" id="PTHR24394">
    <property type="entry name" value="ZINC FINGER PROTEIN"/>
    <property type="match status" value="1"/>
</dbReference>
<dbReference type="Gene3D" id="3.30.160.60">
    <property type="entry name" value="Classic Zinc Finger"/>
    <property type="match status" value="1"/>
</dbReference>
<organism evidence="9">
    <name type="scientific">Homalodisca liturata</name>
    <dbReference type="NCBI Taxonomy" id="320908"/>
    <lineage>
        <taxon>Eukaryota</taxon>
        <taxon>Metazoa</taxon>
        <taxon>Ecdysozoa</taxon>
        <taxon>Arthropoda</taxon>
        <taxon>Hexapoda</taxon>
        <taxon>Insecta</taxon>
        <taxon>Pterygota</taxon>
        <taxon>Neoptera</taxon>
        <taxon>Paraneoptera</taxon>
        <taxon>Hemiptera</taxon>
        <taxon>Auchenorrhyncha</taxon>
        <taxon>Membracoidea</taxon>
        <taxon>Cicadellidae</taxon>
        <taxon>Cicadellinae</taxon>
        <taxon>Proconiini</taxon>
        <taxon>Homalodisca</taxon>
    </lineage>
</organism>
<keyword evidence="6" id="KW-0539">Nucleus</keyword>
<accession>A0A1B6HRW1</accession>
<keyword evidence="2" id="KW-0479">Metal-binding</keyword>
<dbReference type="Pfam" id="PF12874">
    <property type="entry name" value="zf-met"/>
    <property type="match status" value="1"/>
</dbReference>
<evidence type="ECO:0000256" key="5">
    <source>
        <dbReference type="ARBA" id="ARBA00022833"/>
    </source>
</evidence>
<protein>
    <recommendedName>
        <fullName evidence="8">C2H2-type domain-containing protein</fullName>
    </recommendedName>
</protein>
<evidence type="ECO:0000259" key="8">
    <source>
        <dbReference type="PROSITE" id="PS50157"/>
    </source>
</evidence>
<dbReference type="InterPro" id="IPR013087">
    <property type="entry name" value="Znf_C2H2_type"/>
</dbReference>
<dbReference type="PANTHER" id="PTHR24394:SF29">
    <property type="entry name" value="MYONEURIN"/>
    <property type="match status" value="1"/>
</dbReference>
<proteinExistence type="predicted"/>
<evidence type="ECO:0000313" key="9">
    <source>
        <dbReference type="EMBL" id="JAS77371.1"/>
    </source>
</evidence>
<gene>
    <name evidence="9" type="ORF">g.9043</name>
</gene>
<dbReference type="AlphaFoldDB" id="A0A1B6HRW1"/>
<evidence type="ECO:0000256" key="7">
    <source>
        <dbReference type="PROSITE-ProRule" id="PRU00042"/>
    </source>
</evidence>
<dbReference type="InterPro" id="IPR036236">
    <property type="entry name" value="Znf_C2H2_sf"/>
</dbReference>
<name>A0A1B6HRW1_9HEMI</name>
<dbReference type="GO" id="GO:0005634">
    <property type="term" value="C:nucleus"/>
    <property type="evidence" value="ECO:0007669"/>
    <property type="project" value="UniProtKB-SubCell"/>
</dbReference>
<dbReference type="EMBL" id="GECU01030335">
    <property type="protein sequence ID" value="JAS77371.1"/>
    <property type="molecule type" value="Transcribed_RNA"/>
</dbReference>
<dbReference type="GO" id="GO:0000981">
    <property type="term" value="F:DNA-binding transcription factor activity, RNA polymerase II-specific"/>
    <property type="evidence" value="ECO:0007669"/>
    <property type="project" value="TreeGrafter"/>
</dbReference>
<keyword evidence="4 7" id="KW-0863">Zinc-finger</keyword>
<feature type="domain" description="C2H2-type" evidence="8">
    <location>
        <begin position="124"/>
        <end position="157"/>
    </location>
</feature>
<reference evidence="9" key="1">
    <citation type="submission" date="2015-11" db="EMBL/GenBank/DDBJ databases">
        <title>De novo transcriptome assembly of four potential Pierce s Disease insect vectors from Arizona vineyards.</title>
        <authorList>
            <person name="Tassone E.E."/>
        </authorList>
    </citation>
    <scope>NUCLEOTIDE SEQUENCE</scope>
</reference>
<evidence type="ECO:0000256" key="6">
    <source>
        <dbReference type="ARBA" id="ARBA00023242"/>
    </source>
</evidence>
<evidence type="ECO:0000256" key="3">
    <source>
        <dbReference type="ARBA" id="ARBA00022737"/>
    </source>
</evidence>
<evidence type="ECO:0000256" key="1">
    <source>
        <dbReference type="ARBA" id="ARBA00004123"/>
    </source>
</evidence>
<sequence>NMYSADVTAAANNSQDNKAIKTSNLIVKIRNIPRKIRYGRRRARNRQALKKLKIECNSCGGKFISSVTLNRHKKYYCENTNTTRSVKCSRCNSGFTSAKNLKIHLYYCTGTKFERKAWQRSNMFRCEICNSIFNTEANMIRHQDEYCRLTYHLSVKKQNVAPVDIDGKLCPLNVDHEKVMLKPIPEEPISVRCKEVGLFRNNLAGSVECETADSVKCETIVDCVKQELTIVDSVDFETGMDSVGVANELLDPDKCDMAVMGSFKLETEISDSLEYNMEIQPELEGADVTSNIDKVIEGVIVKYCEIEVPNLSEPIEAKHISDQKCLFSYTSRAMKQYGSSKTKTSSTLSINRDDKETKACRNRKVNSFVLQKPEKTCKLESENIDYVECSESLESSCPQTADEGAV</sequence>
<keyword evidence="5" id="KW-0862">Zinc</keyword>
<dbReference type="PROSITE" id="PS50157">
    <property type="entry name" value="ZINC_FINGER_C2H2_2"/>
    <property type="match status" value="1"/>
</dbReference>
<comment type="subcellular location">
    <subcellularLocation>
        <location evidence="1">Nucleus</location>
    </subcellularLocation>
</comment>
<feature type="non-terminal residue" evidence="9">
    <location>
        <position position="1"/>
    </location>
</feature>
<dbReference type="SUPFAM" id="SSF57667">
    <property type="entry name" value="beta-beta-alpha zinc fingers"/>
    <property type="match status" value="1"/>
</dbReference>
<evidence type="ECO:0000256" key="2">
    <source>
        <dbReference type="ARBA" id="ARBA00022723"/>
    </source>
</evidence>